<dbReference type="InterPro" id="IPR000045">
    <property type="entry name" value="Prepilin_IV_endopep_pep"/>
</dbReference>
<dbReference type="Pfam" id="PF01478">
    <property type="entry name" value="Peptidase_A24"/>
    <property type="match status" value="1"/>
</dbReference>
<feature type="transmembrane region" description="Helical" evidence="1">
    <location>
        <begin position="155"/>
        <end position="173"/>
    </location>
</feature>
<dbReference type="Gene3D" id="1.20.120.1220">
    <property type="match status" value="1"/>
</dbReference>
<feature type="transmembrane region" description="Helical" evidence="1">
    <location>
        <begin position="193"/>
        <end position="210"/>
    </location>
</feature>
<protein>
    <recommendedName>
        <fullName evidence="2">Prepilin type IV endopeptidase peptidase domain-containing protein</fullName>
    </recommendedName>
</protein>
<dbReference type="AlphaFoldDB" id="A0A2S3ZTV8"/>
<dbReference type="GO" id="GO:0004190">
    <property type="term" value="F:aspartic-type endopeptidase activity"/>
    <property type="evidence" value="ECO:0007669"/>
    <property type="project" value="InterPro"/>
</dbReference>
<accession>A0A2S3ZTV8</accession>
<sequence length="214" mass="22024">MTEDAMPRNYLGREIARMKTSDGINPAVATTILVATAVVLMGILAVTGNDTTFWAIVLLLGITAFQGGRIGVTDARTHRIPDALSIPYAGGVAATIITATIITSDWSRLGQATLGTLALGLLYLLAAVFGDLGLGDVKLAAIIGGALSYAGWTPLLWGGLLGLVLAFPHALILHFTQRRAIVPAGETKAGIPLAPYMVAGTAIALALALIPTGI</sequence>
<evidence type="ECO:0000313" key="4">
    <source>
        <dbReference type="Proteomes" id="UP000237061"/>
    </source>
</evidence>
<proteinExistence type="predicted"/>
<name>A0A2S3ZTV8_ARTGL</name>
<comment type="caution">
    <text evidence="3">The sequence shown here is derived from an EMBL/GenBank/DDBJ whole genome shotgun (WGS) entry which is preliminary data.</text>
</comment>
<feature type="domain" description="Prepilin type IV endopeptidase peptidase" evidence="2">
    <location>
        <begin position="71"/>
        <end position="165"/>
    </location>
</feature>
<feature type="transmembrane region" description="Helical" evidence="1">
    <location>
        <begin position="114"/>
        <end position="134"/>
    </location>
</feature>
<keyword evidence="1" id="KW-0812">Transmembrane</keyword>
<dbReference type="Proteomes" id="UP000237061">
    <property type="component" value="Unassembled WGS sequence"/>
</dbReference>
<organism evidence="3 4">
    <name type="scientific">Arthrobacter glacialis</name>
    <dbReference type="NCBI Taxonomy" id="1664"/>
    <lineage>
        <taxon>Bacteria</taxon>
        <taxon>Bacillati</taxon>
        <taxon>Actinomycetota</taxon>
        <taxon>Actinomycetes</taxon>
        <taxon>Micrococcales</taxon>
        <taxon>Micrococcaceae</taxon>
        <taxon>Arthrobacter</taxon>
    </lineage>
</organism>
<dbReference type="EMBL" id="PPXC01000013">
    <property type="protein sequence ID" value="POH72519.1"/>
    <property type="molecule type" value="Genomic_DNA"/>
</dbReference>
<feature type="transmembrane region" description="Helical" evidence="1">
    <location>
        <begin position="27"/>
        <end position="46"/>
    </location>
</feature>
<evidence type="ECO:0000313" key="3">
    <source>
        <dbReference type="EMBL" id="POH72519.1"/>
    </source>
</evidence>
<reference evidence="3 4" key="1">
    <citation type="submission" date="2018-01" db="EMBL/GenBank/DDBJ databases">
        <title>Arthrobacter sp. nov., from glaciers in China.</title>
        <authorList>
            <person name="Liu Q."/>
            <person name="Xin Y.-H."/>
        </authorList>
    </citation>
    <scope>NUCLEOTIDE SEQUENCE [LARGE SCALE GENOMIC DNA]</scope>
    <source>
        <strain evidence="3 4">HLT2-12-2</strain>
    </source>
</reference>
<keyword evidence="1" id="KW-0472">Membrane</keyword>
<evidence type="ECO:0000256" key="1">
    <source>
        <dbReference type="SAM" id="Phobius"/>
    </source>
</evidence>
<keyword evidence="1" id="KW-1133">Transmembrane helix</keyword>
<evidence type="ECO:0000259" key="2">
    <source>
        <dbReference type="Pfam" id="PF01478"/>
    </source>
</evidence>
<feature type="transmembrane region" description="Helical" evidence="1">
    <location>
        <begin position="52"/>
        <end position="72"/>
    </location>
</feature>
<keyword evidence="4" id="KW-1185">Reference proteome</keyword>
<dbReference type="GO" id="GO:0016020">
    <property type="term" value="C:membrane"/>
    <property type="evidence" value="ECO:0007669"/>
    <property type="project" value="InterPro"/>
</dbReference>
<gene>
    <name evidence="3" type="ORF">CVS27_15475</name>
</gene>
<feature type="transmembrane region" description="Helical" evidence="1">
    <location>
        <begin position="84"/>
        <end position="102"/>
    </location>
</feature>